<dbReference type="eggNOG" id="ENOG5031722">
    <property type="taxonomic scope" value="Bacteria"/>
</dbReference>
<proteinExistence type="predicted"/>
<dbReference type="KEGG" id="bam:Bamb_4851"/>
<accession>Q0B623</accession>
<reference evidence="1" key="1">
    <citation type="submission" date="2006-08" db="EMBL/GenBank/DDBJ databases">
        <title>Complete sequence of Chromosome 2 of Burkholderia cepacia AMMD.</title>
        <authorList>
            <consortium name="US DOE Joint Genome Institute"/>
            <person name="Copeland A."/>
            <person name="Lucas S."/>
            <person name="Lapidus A."/>
            <person name="Barry K."/>
            <person name="Detter J.C."/>
            <person name="Glavina del Rio T."/>
            <person name="Hammon N."/>
            <person name="Israni S."/>
            <person name="Pitluck S."/>
            <person name="Bruce D."/>
            <person name="Chain P."/>
            <person name="Malfatti S."/>
            <person name="Shin M."/>
            <person name="Vergez L."/>
            <person name="Schmutz J."/>
            <person name="Larimer F."/>
            <person name="Land M."/>
            <person name="Hauser L."/>
            <person name="Kyrpides N."/>
            <person name="Kim E."/>
            <person name="Parke J."/>
            <person name="Coenye T."/>
            <person name="Konstantinidis K."/>
            <person name="Ramette A."/>
            <person name="Tiedje J."/>
            <person name="Richardson P."/>
        </authorList>
    </citation>
    <scope>NUCLEOTIDE SEQUENCE</scope>
    <source>
        <strain evidence="1">AMMD</strain>
    </source>
</reference>
<dbReference type="EMBL" id="CP000441">
    <property type="protein sequence ID" value="ABI90400.1"/>
    <property type="molecule type" value="Genomic_DNA"/>
</dbReference>
<keyword evidence="2" id="KW-1185">Reference proteome</keyword>
<sequence length="110" mass="11892">MHGILATFKNRLTETTMKHMLAAVCRWPRTHWCRAGLLALVAGLGGCGGGAPLFTSDGRPTTQVQCTGGDWSNCTDNARALCNGEFDVIQRSTDDAVRNLLFACKKKSGY</sequence>
<dbReference type="Proteomes" id="UP000000662">
    <property type="component" value="Chromosome 2"/>
</dbReference>
<evidence type="ECO:0000313" key="2">
    <source>
        <dbReference type="Proteomes" id="UP000000662"/>
    </source>
</evidence>
<evidence type="ECO:0000313" key="1">
    <source>
        <dbReference type="EMBL" id="ABI90400.1"/>
    </source>
</evidence>
<protein>
    <submittedName>
        <fullName evidence="1">Uncharacterized protein</fullName>
    </submittedName>
</protein>
<dbReference type="AlphaFoldDB" id="Q0B623"/>
<organism evidence="1 2">
    <name type="scientific">Burkholderia ambifaria (strain ATCC BAA-244 / DSM 16087 / CCUG 44356 / LMG 19182 / AMMD)</name>
    <name type="common">Burkholderia cepacia (strain AMMD)</name>
    <dbReference type="NCBI Taxonomy" id="339670"/>
    <lineage>
        <taxon>Bacteria</taxon>
        <taxon>Pseudomonadati</taxon>
        <taxon>Pseudomonadota</taxon>
        <taxon>Betaproteobacteria</taxon>
        <taxon>Burkholderiales</taxon>
        <taxon>Burkholderiaceae</taxon>
        <taxon>Burkholderia</taxon>
        <taxon>Burkholderia cepacia complex</taxon>
    </lineage>
</organism>
<name>Q0B623_BURCM</name>
<gene>
    <name evidence="1" type="ordered locus">Bamb_4851</name>
</gene>